<evidence type="ECO:0000256" key="4">
    <source>
        <dbReference type="ARBA" id="ARBA00023235"/>
    </source>
</evidence>
<dbReference type="InterPro" id="IPR020892">
    <property type="entry name" value="Cyclophilin-type_PPIase_CS"/>
</dbReference>
<dbReference type="PANTHER" id="PTHR45625:SF4">
    <property type="entry name" value="PEPTIDYLPROLYL ISOMERASE DOMAIN AND WD REPEAT-CONTAINING PROTEIN 1"/>
    <property type="match status" value="1"/>
</dbReference>
<name>A0ABT3PU27_9BACT</name>
<dbReference type="PANTHER" id="PTHR45625">
    <property type="entry name" value="PEPTIDYL-PROLYL CIS-TRANS ISOMERASE-RELATED"/>
    <property type="match status" value="1"/>
</dbReference>
<dbReference type="PROSITE" id="PS00170">
    <property type="entry name" value="CSA_PPIASE_1"/>
    <property type="match status" value="1"/>
</dbReference>
<dbReference type="RefSeq" id="WP_265786506.1">
    <property type="nucleotide sequence ID" value="NZ_BAABRS010000001.1"/>
</dbReference>
<dbReference type="InterPro" id="IPR029000">
    <property type="entry name" value="Cyclophilin-like_dom_sf"/>
</dbReference>
<evidence type="ECO:0000256" key="2">
    <source>
        <dbReference type="ARBA" id="ARBA00013194"/>
    </source>
</evidence>
<dbReference type="Gene3D" id="2.40.100.10">
    <property type="entry name" value="Cyclophilin-like"/>
    <property type="match status" value="1"/>
</dbReference>
<keyword evidence="4 6" id="KW-0413">Isomerase</keyword>
<proteinExistence type="inferred from homology"/>
<evidence type="ECO:0000313" key="7">
    <source>
        <dbReference type="Proteomes" id="UP001207337"/>
    </source>
</evidence>
<dbReference type="CDD" id="cd00317">
    <property type="entry name" value="cyclophilin"/>
    <property type="match status" value="1"/>
</dbReference>
<evidence type="ECO:0000256" key="1">
    <source>
        <dbReference type="ARBA" id="ARBA00007365"/>
    </source>
</evidence>
<accession>A0ABT3PU27</accession>
<keyword evidence="7" id="KW-1185">Reference proteome</keyword>
<dbReference type="PRINTS" id="PR00153">
    <property type="entry name" value="CSAPPISMRASE"/>
</dbReference>
<dbReference type="Proteomes" id="UP001207337">
    <property type="component" value="Unassembled WGS sequence"/>
</dbReference>
<dbReference type="GO" id="GO:0016853">
    <property type="term" value="F:isomerase activity"/>
    <property type="evidence" value="ECO:0007669"/>
    <property type="project" value="UniProtKB-KW"/>
</dbReference>
<evidence type="ECO:0000313" key="6">
    <source>
        <dbReference type="EMBL" id="MCW9711360.1"/>
    </source>
</evidence>
<evidence type="ECO:0000256" key="3">
    <source>
        <dbReference type="ARBA" id="ARBA00023110"/>
    </source>
</evidence>
<dbReference type="InterPro" id="IPR044666">
    <property type="entry name" value="Cyclophilin_A-like"/>
</dbReference>
<evidence type="ECO:0000259" key="5">
    <source>
        <dbReference type="PROSITE" id="PS50072"/>
    </source>
</evidence>
<dbReference type="PROSITE" id="PS50072">
    <property type="entry name" value="CSA_PPIASE_2"/>
    <property type="match status" value="1"/>
</dbReference>
<dbReference type="Pfam" id="PF00160">
    <property type="entry name" value="Pro_isomerase"/>
    <property type="match status" value="1"/>
</dbReference>
<protein>
    <recommendedName>
        <fullName evidence="2">peptidylprolyl isomerase</fullName>
        <ecNumber evidence="2">5.2.1.8</ecNumber>
    </recommendedName>
</protein>
<comment type="similarity">
    <text evidence="1">Belongs to the cyclophilin-type PPIase family.</text>
</comment>
<keyword evidence="3" id="KW-0697">Rotamase</keyword>
<feature type="domain" description="PPIase cyclophilin-type" evidence="5">
    <location>
        <begin position="557"/>
        <end position="675"/>
    </location>
</feature>
<comment type="caution">
    <text evidence="6">The sequence shown here is derived from an EMBL/GenBank/DDBJ whole genome shotgun (WGS) entry which is preliminary data.</text>
</comment>
<dbReference type="SUPFAM" id="SSF50891">
    <property type="entry name" value="Cyclophilin-like"/>
    <property type="match status" value="1"/>
</dbReference>
<dbReference type="EC" id="5.2.1.8" evidence="2"/>
<dbReference type="EMBL" id="JAJNDC010000001">
    <property type="protein sequence ID" value="MCW9711360.1"/>
    <property type="molecule type" value="Genomic_DNA"/>
</dbReference>
<reference evidence="6 7" key="1">
    <citation type="submission" date="2021-11" db="EMBL/GenBank/DDBJ databases">
        <title>Aliifidinibius sp. nov., a new bacterium isolated from saline soil.</title>
        <authorList>
            <person name="Galisteo C."/>
            <person name="De La Haba R."/>
            <person name="Sanchez-Porro C."/>
            <person name="Ventosa A."/>
        </authorList>
    </citation>
    <scope>NUCLEOTIDE SEQUENCE [LARGE SCALE GENOMIC DNA]</scope>
    <source>
        <strain evidence="6 7">KACC 190600</strain>
    </source>
</reference>
<gene>
    <name evidence="6" type="ORF">LQ318_00450</name>
</gene>
<dbReference type="InterPro" id="IPR002130">
    <property type="entry name" value="Cyclophilin-type_PPIase_dom"/>
</dbReference>
<organism evidence="6 7">
    <name type="scientific">Fodinibius salicampi</name>
    <dbReference type="NCBI Taxonomy" id="1920655"/>
    <lineage>
        <taxon>Bacteria</taxon>
        <taxon>Pseudomonadati</taxon>
        <taxon>Balneolota</taxon>
        <taxon>Balneolia</taxon>
        <taxon>Balneolales</taxon>
        <taxon>Balneolaceae</taxon>
        <taxon>Fodinibius</taxon>
    </lineage>
</organism>
<sequence>MRYIRLRVWFLIGGLVLILFLLLKFAADSSGIYEGDNPITEQVITENYPELYSGVFERNVEKLEPFLTHSNDALRSQAWRAFASTPVDSLDPYLELAVQQNSEVAWFALSKHEVGSDQLKELEKLWEQRPELRSGIARLLGQQGDEESFTFLLDALDTDIAGEYHYALALSRLILRFELTEDQQVHLLQNAFDTNSDKVRRAYLYGWYRGAETPLQPVARDTLKGRWQAQGMGIDRTLDQYVNKMLPEETTYLLTNFYNGEQDLEHEVSLALELAASLEKIEMTSRNSLAARILLMHPNPHVKSRVLSSIEDKLEQNDDLYRYISSTMLEESGLSKSVWLEGVRVIGRIDTSFTNERQEGVEQSIEGNPYLLPKALDLWRTTESGEEYLDRLSGFVGQQDTLATMYALEDLNTFLENVEEPSEEIIRQIRDITFNALSYNDRGIVYMARPLLEREKLFQENDFQRINRVTDAFTLPKDVEALQQLGILYKERFEEQARPVIDSLAALKYAPLNRSFAEAGWDVEVPEEATPEFREPDWERLWELGANPKMRFQTVKGTFDLELYPLKAPATVSAIDSLSRAGAYDGVPFHRVVPNFVIQGGDVERQDGFGGPDFVLPTEASELEFERGAAGIASAGKDTEGSQYFMMHFWKPHLNGNYTLFGKVVEGMDVVERIEVGDRVRSISWY</sequence>